<name>A0A1F7V7A2_9BACT</name>
<protein>
    <recommendedName>
        <fullName evidence="3">Response regulatory domain-containing protein</fullName>
    </recommendedName>
</protein>
<proteinExistence type="predicted"/>
<sequence length="248" mass="28508">MKILVIEDKKMHQDSARETLKEHEVTIVDSFEAATKKLTKYGRCSELVKSGMKWEEAEIYVKKPVYDTVLTDMNLPMDKESLAPEVFNSTEQVPYGFVLALLAAAHGAKYIAMLTDTNHHQGAMSAAIDCIAPAYYVWYSAENREKPKVFHINNAVAIFVHTPFFEDKFPDSDCDRCKDGLCEFCNGTLTKYNDYESRNEPCWCTREDKKHLVGKCSQCHGTLKYTKEVRMRKDWGRVLNDLMQYTSK</sequence>
<accession>A0A1F7V7A2</accession>
<reference evidence="1 2" key="1">
    <citation type="journal article" date="2016" name="Nat. Commun.">
        <title>Thousands of microbial genomes shed light on interconnected biogeochemical processes in an aquifer system.</title>
        <authorList>
            <person name="Anantharaman K."/>
            <person name="Brown C.T."/>
            <person name="Hug L.A."/>
            <person name="Sharon I."/>
            <person name="Castelle C.J."/>
            <person name="Probst A.J."/>
            <person name="Thomas B.C."/>
            <person name="Singh A."/>
            <person name="Wilkins M.J."/>
            <person name="Karaoz U."/>
            <person name="Brodie E.L."/>
            <person name="Williams K.H."/>
            <person name="Hubbard S.S."/>
            <person name="Banfield J.F."/>
        </authorList>
    </citation>
    <scope>NUCLEOTIDE SEQUENCE [LARGE SCALE GENOMIC DNA]</scope>
</reference>
<dbReference type="AlphaFoldDB" id="A0A1F7V7A2"/>
<evidence type="ECO:0000313" key="1">
    <source>
        <dbReference type="EMBL" id="OGL86275.1"/>
    </source>
</evidence>
<organism evidence="1 2">
    <name type="scientific">Candidatus Uhrbacteria bacterium RIFCSPLOWO2_02_FULL_48_18</name>
    <dbReference type="NCBI Taxonomy" id="1802408"/>
    <lineage>
        <taxon>Bacteria</taxon>
        <taxon>Candidatus Uhriibacteriota</taxon>
    </lineage>
</organism>
<gene>
    <name evidence="1" type="ORF">A3I41_01785</name>
</gene>
<evidence type="ECO:0008006" key="3">
    <source>
        <dbReference type="Google" id="ProtNLM"/>
    </source>
</evidence>
<dbReference type="EMBL" id="MGEQ01000010">
    <property type="protein sequence ID" value="OGL86275.1"/>
    <property type="molecule type" value="Genomic_DNA"/>
</dbReference>
<dbReference type="Gene3D" id="3.40.50.2300">
    <property type="match status" value="1"/>
</dbReference>
<dbReference type="Proteomes" id="UP000176593">
    <property type="component" value="Unassembled WGS sequence"/>
</dbReference>
<evidence type="ECO:0000313" key="2">
    <source>
        <dbReference type="Proteomes" id="UP000176593"/>
    </source>
</evidence>
<comment type="caution">
    <text evidence="1">The sequence shown here is derived from an EMBL/GenBank/DDBJ whole genome shotgun (WGS) entry which is preliminary data.</text>
</comment>